<evidence type="ECO:0000259" key="1">
    <source>
        <dbReference type="Pfam" id="PF14033"/>
    </source>
</evidence>
<evidence type="ECO:0000313" key="4">
    <source>
        <dbReference type="Proteomes" id="UP000572754"/>
    </source>
</evidence>
<feature type="domain" description="DUF4246" evidence="2">
    <location>
        <begin position="105"/>
        <end position="174"/>
    </location>
</feature>
<accession>A0A8H5TYK1</accession>
<keyword evidence="4" id="KW-1185">Reference proteome</keyword>
<protein>
    <recommendedName>
        <fullName evidence="5">Duf1665 domain containing protein</fullName>
    </recommendedName>
</protein>
<dbReference type="InterPro" id="IPR025340">
    <property type="entry name" value="DUF4246"/>
</dbReference>
<reference evidence="3 4" key="2">
    <citation type="submission" date="2020-05" db="EMBL/GenBank/DDBJ databases">
        <title>Identification and distribution of gene clusters putatively required for synthesis of sphingolipid metabolism inhibitors in phylogenetically diverse species of the filamentous fungus Fusarium.</title>
        <authorList>
            <person name="Kim H.-S."/>
            <person name="Busman M."/>
            <person name="Brown D.W."/>
            <person name="Divon H."/>
            <person name="Uhlig S."/>
            <person name="Proctor R.H."/>
        </authorList>
    </citation>
    <scope>NUCLEOTIDE SEQUENCE [LARGE SCALE GENOMIC DNA]</scope>
    <source>
        <strain evidence="3 4">NRRL 25331</strain>
    </source>
</reference>
<comment type="caution">
    <text evidence="3">The sequence shown here is derived from an EMBL/GenBank/DDBJ whole genome shotgun (WGS) entry which is preliminary data.</text>
</comment>
<sequence length="723" mass="83875">MHRYSVQKVGEEYVYTRIFEEWEDSDYEDGGEDEELVIHHEIAQLIAWIDEFEDSMPTMEEVHTRYHKLVGKPIVDDNSRRNTIERFWLHRLLNGTSNRDGVLRLPGYGLPLSFGIDNKKRQPFLLGLPEKDWKSRTLMNREICMLKLEEDITNKPHWWEKVLNTDIVYKWKQEALQMPWASYQQNGDFTSKMTDVISTNRTDRWYLVTVAFQCFKDLAAKAKIYKQTKLIPVMESSACVIKSDAILPNELMQRLIAAATLLEDIPASQRDWHPGSEDKVLDLVHPSLWPLVFGRSRIISDKYVTLDNCLDHCGSGKVIPEPQRPHLRIPEGFQSSTGDDDKRALSLRYQWLPCDVDLAGEQPRIKSYINNLHPVRYKAVYSLIEELIAKSLPAWDVVCRSARKEFRFKRFGTVHEVKWTCNVPEICAKMHGCYPSSRLFAQGEDYDSGSETSSVFEEGEMLNREWWSETHKINCPEPLEDATYPLDASHFRSEGFFSNSSRIQVIVKMANIHLTPEKPTYDGGSWHVEGQLNEHICATALFYYDSDNITESRLSFRTHADRDNLEDRLSYSQGDHHGIEAIFAIKAKGNKMQDLGSVLTQEGRALFFPNIYQHRVEPFELAEKTRSGHRKIVALFLVDPVIPIISTGNVPPQQKHWWKDELKESEPLNRLPREILDAITQEVDYPYAIDEARRVREDLISERKVVNSDSVGRRAQNWNFCEH</sequence>
<name>A0A8H5TYK1_FUSCI</name>
<gene>
    <name evidence="3" type="ORF">FCIRC_5726</name>
</gene>
<evidence type="ECO:0000313" key="3">
    <source>
        <dbReference type="EMBL" id="KAF5680739.1"/>
    </source>
</evidence>
<proteinExistence type="predicted"/>
<dbReference type="Pfam" id="PF14033">
    <property type="entry name" value="DUF4246"/>
    <property type="match status" value="1"/>
</dbReference>
<dbReference type="Proteomes" id="UP000572754">
    <property type="component" value="Unassembled WGS sequence"/>
</dbReference>
<dbReference type="Pfam" id="PF21666">
    <property type="entry name" value="DUF4246_N"/>
    <property type="match status" value="1"/>
</dbReference>
<organism evidence="3 4">
    <name type="scientific">Fusarium circinatum</name>
    <name type="common">Pitch canker fungus</name>
    <name type="synonym">Gibberella circinata</name>
    <dbReference type="NCBI Taxonomy" id="48490"/>
    <lineage>
        <taxon>Eukaryota</taxon>
        <taxon>Fungi</taxon>
        <taxon>Dikarya</taxon>
        <taxon>Ascomycota</taxon>
        <taxon>Pezizomycotina</taxon>
        <taxon>Sordariomycetes</taxon>
        <taxon>Hypocreomycetidae</taxon>
        <taxon>Hypocreales</taxon>
        <taxon>Nectriaceae</taxon>
        <taxon>Fusarium</taxon>
        <taxon>Fusarium fujikuroi species complex</taxon>
    </lineage>
</organism>
<dbReference type="PANTHER" id="PTHR33119">
    <property type="entry name" value="IFI3P"/>
    <property type="match status" value="1"/>
</dbReference>
<evidence type="ECO:0008006" key="5">
    <source>
        <dbReference type="Google" id="ProtNLM"/>
    </source>
</evidence>
<dbReference type="AlphaFoldDB" id="A0A8H5TYK1"/>
<dbReference type="EMBL" id="JAAQPE010000191">
    <property type="protein sequence ID" value="KAF5680739.1"/>
    <property type="molecule type" value="Genomic_DNA"/>
</dbReference>
<evidence type="ECO:0000259" key="2">
    <source>
        <dbReference type="Pfam" id="PF21666"/>
    </source>
</evidence>
<reference evidence="4" key="1">
    <citation type="journal article" date="2020" name="BMC Genomics">
        <title>Correction to: Identification and distribution of gene clusters required for synthesis of sphingolipid metabolism inhibitors in diverse species of the filamentous fungus Fusarium.</title>
        <authorList>
            <person name="Kim H.S."/>
            <person name="Lohmar J.M."/>
            <person name="Busman M."/>
            <person name="Brown D.W."/>
            <person name="Naumann T.A."/>
            <person name="Divon H.H."/>
            <person name="Lysoe E."/>
            <person name="Uhlig S."/>
            <person name="Proctor R.H."/>
        </authorList>
    </citation>
    <scope>NUCLEOTIDE SEQUENCE [LARGE SCALE GENOMIC DNA]</scope>
    <source>
        <strain evidence="4">NRRL 25331</strain>
    </source>
</reference>
<feature type="domain" description="DUF4246" evidence="1">
    <location>
        <begin position="213"/>
        <end position="661"/>
    </location>
</feature>
<dbReference type="InterPro" id="IPR049192">
    <property type="entry name" value="DUF4246_C"/>
</dbReference>
<dbReference type="PANTHER" id="PTHR33119:SF1">
    <property type="entry name" value="FE2OG DIOXYGENASE DOMAIN-CONTAINING PROTEIN"/>
    <property type="match status" value="1"/>
</dbReference>
<dbReference type="InterPro" id="IPR049207">
    <property type="entry name" value="DUF4246_N"/>
</dbReference>